<dbReference type="Gene3D" id="3.50.50.60">
    <property type="entry name" value="FAD/NAD(P)-binding domain"/>
    <property type="match status" value="2"/>
</dbReference>
<accession>A0A0A0V537</accession>
<keyword evidence="9" id="KW-0830">Ubiquinone</keyword>
<dbReference type="EMBL" id="KM679407">
    <property type="protein sequence ID" value="AIW60949.1"/>
    <property type="molecule type" value="Genomic_DNA"/>
</dbReference>
<dbReference type="GO" id="GO:0110142">
    <property type="term" value="C:ubiquinone biosynthesis complex"/>
    <property type="evidence" value="ECO:0007669"/>
    <property type="project" value="UniProtKB-ARBA"/>
</dbReference>
<dbReference type="UniPathway" id="UPA00232"/>
<dbReference type="InterPro" id="IPR010971">
    <property type="entry name" value="UbiH/COQ6"/>
</dbReference>
<dbReference type="GO" id="GO:0016705">
    <property type="term" value="F:oxidoreductase activity, acting on paired donors, with incorporation or reduction of molecular oxygen"/>
    <property type="evidence" value="ECO:0007669"/>
    <property type="project" value="InterPro"/>
</dbReference>
<comment type="pathway">
    <text evidence="2">Cofactor biosynthesis; ubiquinone biosynthesis.</text>
</comment>
<comment type="cofactor">
    <cofactor evidence="1">
        <name>FAD</name>
        <dbReference type="ChEBI" id="CHEBI:57692"/>
    </cofactor>
</comment>
<keyword evidence="7" id="KW-0503">Monooxygenase</keyword>
<keyword evidence="5" id="KW-0274">FAD</keyword>
<dbReference type="FunFam" id="3.50.50.60:FF:000021">
    <property type="entry name" value="Ubiquinone biosynthesis monooxygenase COQ6"/>
    <property type="match status" value="1"/>
</dbReference>
<name>A0A0A0V537_9PROT</name>
<evidence type="ECO:0000313" key="9">
    <source>
        <dbReference type="EMBL" id="AIW60949.1"/>
    </source>
</evidence>
<dbReference type="InterPro" id="IPR051205">
    <property type="entry name" value="UbiH/COQ6_monooxygenase"/>
</dbReference>
<evidence type="ECO:0000256" key="2">
    <source>
        <dbReference type="ARBA" id="ARBA00004749"/>
    </source>
</evidence>
<evidence type="ECO:0000256" key="3">
    <source>
        <dbReference type="ARBA" id="ARBA00005349"/>
    </source>
</evidence>
<evidence type="ECO:0000256" key="1">
    <source>
        <dbReference type="ARBA" id="ARBA00001974"/>
    </source>
</evidence>
<dbReference type="PROSITE" id="PS01304">
    <property type="entry name" value="UBIH"/>
    <property type="match status" value="1"/>
</dbReference>
<dbReference type="PANTHER" id="PTHR43876">
    <property type="entry name" value="UBIQUINONE BIOSYNTHESIS MONOOXYGENASE COQ6, MITOCHONDRIAL"/>
    <property type="match status" value="1"/>
</dbReference>
<dbReference type="AlphaFoldDB" id="A0A0A0V537"/>
<sequence>MSVQNADHQADVIIVGGGLSGLTLACALGTAGVSTLVIDREPAEDTLQPDFDGRTTAIAYGAGTVLMGAGVWDHLDGNVGPMLDIRVTDQSSPLFLHYDHREVGDRPFGWIIENRVLRHALYRRLKQLPAVTHLAPATVTHMERAASGVRVTLADGQAAAGRLVVGADGKKSFCREQAGIKQIGWSYRQHAIVCTIRHTGPHGGVAVEQFLPAGPFAMLPLAGGHHTSIVWTEPSDRVDFYMNLSEERFTEELQLRVGDWLGDVTPVAGRWSWPLGLSHAERYIDTRLALVSESAHGMHPIAGQGLNVGIRDLAALAEVVVDAIRVGLDPGAPDVLERYQRWRRTDTVTLLATTDALVRLFSNDIKPLGHARRLGMAAINNLAPLKPAKQFFMRHAMGIVGELPRLVRGEAL</sequence>
<dbReference type="NCBIfam" id="TIGR01988">
    <property type="entry name" value="Ubi-OHases"/>
    <property type="match status" value="1"/>
</dbReference>
<evidence type="ECO:0000259" key="8">
    <source>
        <dbReference type="Pfam" id="PF01494"/>
    </source>
</evidence>
<gene>
    <name evidence="9" type="primary">ubiH</name>
</gene>
<keyword evidence="6" id="KW-0560">Oxidoreductase</keyword>
<dbReference type="GO" id="GO:0004497">
    <property type="term" value="F:monooxygenase activity"/>
    <property type="evidence" value="ECO:0007669"/>
    <property type="project" value="UniProtKB-KW"/>
</dbReference>
<keyword evidence="4" id="KW-0285">Flavoprotein</keyword>
<dbReference type="InterPro" id="IPR036188">
    <property type="entry name" value="FAD/NAD-bd_sf"/>
</dbReference>
<evidence type="ECO:0000256" key="5">
    <source>
        <dbReference type="ARBA" id="ARBA00022827"/>
    </source>
</evidence>
<dbReference type="InterPro" id="IPR002938">
    <property type="entry name" value="FAD-bd"/>
</dbReference>
<dbReference type="PRINTS" id="PR00420">
    <property type="entry name" value="RNGMNOXGNASE"/>
</dbReference>
<reference evidence="9" key="1">
    <citation type="submission" date="2014-09" db="EMBL/GenBank/DDBJ databases">
        <title>Azospirillum taihuensis sp. nov., a nitrogen-fixing bacterium isolated from cyanobacterial aggregates in a eutrophic Lake.</title>
        <authorList>
            <person name="Cai H."/>
            <person name="Jiang H."/>
        </authorList>
    </citation>
    <scope>NUCLEOTIDE SEQUENCE</scope>
    <source>
        <strain evidence="9">TH16</strain>
    </source>
</reference>
<evidence type="ECO:0000256" key="7">
    <source>
        <dbReference type="ARBA" id="ARBA00023033"/>
    </source>
</evidence>
<comment type="similarity">
    <text evidence="3">Belongs to the UbiH/COQ6 family.</text>
</comment>
<organism evidence="9">
    <name type="scientific">Azospirillum sp. TH16</name>
    <dbReference type="NCBI Taxonomy" id="1551543"/>
    <lineage>
        <taxon>Bacteria</taxon>
        <taxon>Pseudomonadati</taxon>
        <taxon>Pseudomonadota</taxon>
        <taxon>Alphaproteobacteria</taxon>
        <taxon>Rhodospirillales</taxon>
        <taxon>Azospirillaceae</taxon>
        <taxon>Azospirillum</taxon>
    </lineage>
</organism>
<dbReference type="GO" id="GO:0006744">
    <property type="term" value="P:ubiquinone biosynthetic process"/>
    <property type="evidence" value="ECO:0007669"/>
    <property type="project" value="UniProtKB-UniPathway"/>
</dbReference>
<feature type="domain" description="FAD-binding" evidence="8">
    <location>
        <begin position="10"/>
        <end position="344"/>
    </location>
</feature>
<dbReference type="SUPFAM" id="SSF51905">
    <property type="entry name" value="FAD/NAD(P)-binding domain"/>
    <property type="match status" value="1"/>
</dbReference>
<evidence type="ECO:0000256" key="4">
    <source>
        <dbReference type="ARBA" id="ARBA00022630"/>
    </source>
</evidence>
<dbReference type="Pfam" id="PF01494">
    <property type="entry name" value="FAD_binding_3"/>
    <property type="match status" value="1"/>
</dbReference>
<evidence type="ECO:0000256" key="6">
    <source>
        <dbReference type="ARBA" id="ARBA00023002"/>
    </source>
</evidence>
<dbReference type="PANTHER" id="PTHR43876:SF7">
    <property type="entry name" value="UBIQUINONE BIOSYNTHESIS MONOOXYGENASE COQ6, MITOCHONDRIAL"/>
    <property type="match status" value="1"/>
</dbReference>
<proteinExistence type="inferred from homology"/>
<dbReference type="InterPro" id="IPR018168">
    <property type="entry name" value="Ubi_Hdrlase_CS"/>
</dbReference>
<dbReference type="GO" id="GO:0071949">
    <property type="term" value="F:FAD binding"/>
    <property type="evidence" value="ECO:0007669"/>
    <property type="project" value="InterPro"/>
</dbReference>
<protein>
    <submittedName>
        <fullName evidence="9">Ubiquinone biosynthesis hydroxylase</fullName>
    </submittedName>
</protein>